<dbReference type="Proteomes" id="UP001519293">
    <property type="component" value="Unassembled WGS sequence"/>
</dbReference>
<organism evidence="2 3">
    <name type="scientific">Cytobacillus eiseniae</name>
    <dbReference type="NCBI Taxonomy" id="762947"/>
    <lineage>
        <taxon>Bacteria</taxon>
        <taxon>Bacillati</taxon>
        <taxon>Bacillota</taxon>
        <taxon>Bacilli</taxon>
        <taxon>Bacillales</taxon>
        <taxon>Bacillaceae</taxon>
        <taxon>Cytobacillus</taxon>
    </lineage>
</organism>
<protein>
    <submittedName>
        <fullName evidence="2">Ribosomal protein L37AE/L43A</fullName>
    </submittedName>
</protein>
<name>A0ABS4RDJ6_9BACI</name>
<keyword evidence="2" id="KW-0689">Ribosomal protein</keyword>
<evidence type="ECO:0000313" key="3">
    <source>
        <dbReference type="Proteomes" id="UP001519293"/>
    </source>
</evidence>
<sequence length="280" mass="32833">MAGYQGEKASDYFVKKLPEKEYLIFHGLRLQNGDSFFQMDTMILSKKLTLNLEIKNYIGTIYFDSKHKQLIQSVNNLEKAYLCPIVQAKRQREEWTNWLKERKIQLPLDYLVVISNPSTIIKSDPQYYEAQRNVIHPQEIGERMNKLSMQYTEDQLTSNDIKKLAKLLIKNHIPETYDVLSYFKIPETDIITGVQCLQCEKFGMERIHGTWHCPTCQLKNKDAHLQAMNDYFLLINSTITNKKLCEFLHLSSPYTASRLLKKMNLPYTGSKKGRMYTQKN</sequence>
<evidence type="ECO:0000313" key="2">
    <source>
        <dbReference type="EMBL" id="MBP2240784.1"/>
    </source>
</evidence>
<dbReference type="GO" id="GO:0005840">
    <property type="term" value="C:ribosome"/>
    <property type="evidence" value="ECO:0007669"/>
    <property type="project" value="UniProtKB-KW"/>
</dbReference>
<comment type="caution">
    <text evidence="2">The sequence shown here is derived from an EMBL/GenBank/DDBJ whole genome shotgun (WGS) entry which is preliminary data.</text>
</comment>
<accession>A0ABS4RDJ6</accession>
<dbReference type="InterPro" id="IPR011528">
    <property type="entry name" value="NERD"/>
</dbReference>
<gene>
    <name evidence="2" type="ORF">J2Z40_001343</name>
</gene>
<feature type="domain" description="NERD" evidence="1">
    <location>
        <begin position="2"/>
        <end position="118"/>
    </location>
</feature>
<keyword evidence="3" id="KW-1185">Reference proteome</keyword>
<keyword evidence="2" id="KW-0687">Ribonucleoprotein</keyword>
<evidence type="ECO:0000259" key="1">
    <source>
        <dbReference type="PROSITE" id="PS50965"/>
    </source>
</evidence>
<dbReference type="Pfam" id="PF08378">
    <property type="entry name" value="NERD"/>
    <property type="match status" value="1"/>
</dbReference>
<dbReference type="PROSITE" id="PS50965">
    <property type="entry name" value="NERD"/>
    <property type="match status" value="1"/>
</dbReference>
<dbReference type="EMBL" id="JAGIKZ010000005">
    <property type="protein sequence ID" value="MBP2240784.1"/>
    <property type="molecule type" value="Genomic_DNA"/>
</dbReference>
<proteinExistence type="predicted"/>
<reference evidence="2 3" key="1">
    <citation type="submission" date="2021-03" db="EMBL/GenBank/DDBJ databases">
        <title>Genomic Encyclopedia of Type Strains, Phase IV (KMG-IV): sequencing the most valuable type-strain genomes for metagenomic binning, comparative biology and taxonomic classification.</title>
        <authorList>
            <person name="Goeker M."/>
        </authorList>
    </citation>
    <scope>NUCLEOTIDE SEQUENCE [LARGE SCALE GENOMIC DNA]</scope>
    <source>
        <strain evidence="2 3">DSM 26675</strain>
    </source>
</reference>